<gene>
    <name evidence="2" type="ORF">C3L33_05015</name>
</gene>
<accession>A0A6A4M977</accession>
<feature type="region of interest" description="Disordered" evidence="1">
    <location>
        <begin position="1"/>
        <end position="23"/>
    </location>
</feature>
<proteinExistence type="predicted"/>
<dbReference type="AlphaFoldDB" id="A0A6A4M977"/>
<comment type="caution">
    <text evidence="2">The sequence shown here is derived from an EMBL/GenBank/DDBJ whole genome shotgun (WGS) entry which is preliminary data.</text>
</comment>
<protein>
    <submittedName>
        <fullName evidence="2">Uncharacterized protein</fullName>
    </submittedName>
</protein>
<sequence>MGNNIFKAKGPRKGDSEGSWDDSTRYYKVWPSDFDRAGRCVAQPGIDRKASAYIDKIKAASSSSGDQYE</sequence>
<organism evidence="2 3">
    <name type="scientific">Rhododendron williamsianum</name>
    <dbReference type="NCBI Taxonomy" id="262921"/>
    <lineage>
        <taxon>Eukaryota</taxon>
        <taxon>Viridiplantae</taxon>
        <taxon>Streptophyta</taxon>
        <taxon>Embryophyta</taxon>
        <taxon>Tracheophyta</taxon>
        <taxon>Spermatophyta</taxon>
        <taxon>Magnoliopsida</taxon>
        <taxon>eudicotyledons</taxon>
        <taxon>Gunneridae</taxon>
        <taxon>Pentapetalae</taxon>
        <taxon>asterids</taxon>
        <taxon>Ericales</taxon>
        <taxon>Ericaceae</taxon>
        <taxon>Ericoideae</taxon>
        <taxon>Rhodoreae</taxon>
        <taxon>Rhododendron</taxon>
    </lineage>
</organism>
<evidence type="ECO:0000313" key="3">
    <source>
        <dbReference type="Proteomes" id="UP000428333"/>
    </source>
</evidence>
<dbReference type="PANTHER" id="PTHR33511">
    <property type="entry name" value="OS06G0632400 PROTEIN"/>
    <property type="match status" value="1"/>
</dbReference>
<name>A0A6A4M977_9ERIC</name>
<feature type="non-terminal residue" evidence="2">
    <location>
        <position position="1"/>
    </location>
</feature>
<evidence type="ECO:0000256" key="1">
    <source>
        <dbReference type="SAM" id="MobiDB-lite"/>
    </source>
</evidence>
<dbReference type="Proteomes" id="UP000428333">
    <property type="component" value="Linkage Group LG03"/>
</dbReference>
<dbReference type="OrthoDB" id="654716at2759"/>
<reference evidence="2 3" key="1">
    <citation type="journal article" date="2019" name="Genome Biol. Evol.">
        <title>The Rhododendron genome and chromosomal organization provide insight into shared whole-genome duplications across the heath family (Ericaceae).</title>
        <authorList>
            <person name="Soza V.L."/>
            <person name="Lindsley D."/>
            <person name="Waalkes A."/>
            <person name="Ramage E."/>
            <person name="Patwardhan R.P."/>
            <person name="Burton J.N."/>
            <person name="Adey A."/>
            <person name="Kumar A."/>
            <person name="Qiu R."/>
            <person name="Shendure J."/>
            <person name="Hall B."/>
        </authorList>
    </citation>
    <scope>NUCLEOTIDE SEQUENCE [LARGE SCALE GENOMIC DNA]</scope>
    <source>
        <strain evidence="2">RSF 1966-606</strain>
    </source>
</reference>
<keyword evidence="3" id="KW-1185">Reference proteome</keyword>
<evidence type="ECO:0000313" key="2">
    <source>
        <dbReference type="EMBL" id="KAE9463078.1"/>
    </source>
</evidence>
<dbReference type="EMBL" id="QEFC01000611">
    <property type="protein sequence ID" value="KAE9463078.1"/>
    <property type="molecule type" value="Genomic_DNA"/>
</dbReference>